<dbReference type="AlphaFoldDB" id="D1ANK3"/>
<proteinExistence type="predicted"/>
<dbReference type="RefSeq" id="WP_012862389.1">
    <property type="nucleotide sequence ID" value="NC_013517.1"/>
</dbReference>
<keyword evidence="1" id="KW-0732">Signal</keyword>
<sequence length="205" mass="24342">MKKFYVYFLFFCMLMATPSDFTSVSEVFMGSEEGKYYTVISEILNPGSYYVYKKNTYLAAYKDDNSLIYKRILKQEDMVLDDDAKESKNSVRKLRNKGVLENLLKKDIDLSITYFGNNSEYEMRDDGIYENFPEEDKESVKIFSKEEIDKKIKEICNKNYCGENIDYNNEELEITAGYYNRRSSFYIIKTDFDIVSINFIMRKNR</sequence>
<dbReference type="HOGENOM" id="CLU_1336741_0_0_0"/>
<feature type="signal peptide" evidence="1">
    <location>
        <begin position="1"/>
        <end position="21"/>
    </location>
</feature>
<evidence type="ECO:0000313" key="3">
    <source>
        <dbReference type="Proteomes" id="UP000000845"/>
    </source>
</evidence>
<keyword evidence="3" id="KW-1185">Reference proteome</keyword>
<accession>D1ANK3</accession>
<dbReference type="STRING" id="526218.Sterm_2964"/>
<evidence type="ECO:0000313" key="2">
    <source>
        <dbReference type="EMBL" id="ACZ09807.1"/>
    </source>
</evidence>
<reference evidence="3" key="1">
    <citation type="submission" date="2009-09" db="EMBL/GenBank/DDBJ databases">
        <title>The complete chromosome of Sebaldella termitidis ATCC 33386.</title>
        <authorList>
            <consortium name="US DOE Joint Genome Institute (JGI-PGF)"/>
            <person name="Lucas S."/>
            <person name="Copeland A."/>
            <person name="Lapidus A."/>
            <person name="Glavina del Rio T."/>
            <person name="Dalin E."/>
            <person name="Tice H."/>
            <person name="Bruce D."/>
            <person name="Goodwin L."/>
            <person name="Pitluck S."/>
            <person name="Kyrpides N."/>
            <person name="Mavromatis K."/>
            <person name="Ivanova N."/>
            <person name="Mikhailova N."/>
            <person name="Sims D."/>
            <person name="Meincke L."/>
            <person name="Brettin T."/>
            <person name="Detter J.C."/>
            <person name="Han C."/>
            <person name="Larimer F."/>
            <person name="Land M."/>
            <person name="Hauser L."/>
            <person name="Markowitz V."/>
            <person name="Cheng J.F."/>
            <person name="Hugenholtz P."/>
            <person name="Woyke T."/>
            <person name="Wu D."/>
            <person name="Eisen J.A."/>
        </authorList>
    </citation>
    <scope>NUCLEOTIDE SEQUENCE [LARGE SCALE GENOMIC DNA]</scope>
    <source>
        <strain evidence="3">ATCC 33386 / NCTC 11300</strain>
    </source>
</reference>
<name>D1ANK3_SEBTE</name>
<gene>
    <name evidence="2" type="ordered locus">Sterm_2964</name>
</gene>
<evidence type="ECO:0000256" key="1">
    <source>
        <dbReference type="SAM" id="SignalP"/>
    </source>
</evidence>
<reference evidence="2 3" key="2">
    <citation type="journal article" date="2010" name="Stand. Genomic Sci.">
        <title>Complete genome sequence of Sebaldella termitidis type strain (NCTC 11300).</title>
        <authorList>
            <person name="Harmon-Smith M."/>
            <person name="Celia L."/>
            <person name="Chertkov O."/>
            <person name="Lapidus A."/>
            <person name="Copeland A."/>
            <person name="Glavina Del Rio T."/>
            <person name="Nolan M."/>
            <person name="Lucas S."/>
            <person name="Tice H."/>
            <person name="Cheng J.F."/>
            <person name="Han C."/>
            <person name="Detter J.C."/>
            <person name="Bruce D."/>
            <person name="Goodwin L."/>
            <person name="Pitluck S."/>
            <person name="Pati A."/>
            <person name="Liolios K."/>
            <person name="Ivanova N."/>
            <person name="Mavromatis K."/>
            <person name="Mikhailova N."/>
            <person name="Chen A."/>
            <person name="Palaniappan K."/>
            <person name="Land M."/>
            <person name="Hauser L."/>
            <person name="Chang Y.J."/>
            <person name="Jeffries C.D."/>
            <person name="Brettin T."/>
            <person name="Goker M."/>
            <person name="Beck B."/>
            <person name="Bristow J."/>
            <person name="Eisen J.A."/>
            <person name="Markowitz V."/>
            <person name="Hugenholtz P."/>
            <person name="Kyrpides N.C."/>
            <person name="Klenk H.P."/>
            <person name="Chen F."/>
        </authorList>
    </citation>
    <scope>NUCLEOTIDE SEQUENCE [LARGE SCALE GENOMIC DNA]</scope>
    <source>
        <strain evidence="3">ATCC 33386 / NCTC 11300</strain>
    </source>
</reference>
<dbReference type="Proteomes" id="UP000000845">
    <property type="component" value="Chromosome"/>
</dbReference>
<dbReference type="KEGG" id="str:Sterm_2964"/>
<feature type="chain" id="PRO_5003019983" evidence="1">
    <location>
        <begin position="22"/>
        <end position="205"/>
    </location>
</feature>
<protein>
    <submittedName>
        <fullName evidence="2">Uncharacterized protein</fullName>
    </submittedName>
</protein>
<dbReference type="EMBL" id="CP001739">
    <property type="protein sequence ID" value="ACZ09807.1"/>
    <property type="molecule type" value="Genomic_DNA"/>
</dbReference>
<organism evidence="2 3">
    <name type="scientific">Sebaldella termitidis (strain ATCC 33386 / NCTC 11300)</name>
    <dbReference type="NCBI Taxonomy" id="526218"/>
    <lineage>
        <taxon>Bacteria</taxon>
        <taxon>Fusobacteriati</taxon>
        <taxon>Fusobacteriota</taxon>
        <taxon>Fusobacteriia</taxon>
        <taxon>Fusobacteriales</taxon>
        <taxon>Leptotrichiaceae</taxon>
        <taxon>Sebaldella</taxon>
    </lineage>
</organism>